<evidence type="ECO:0000256" key="6">
    <source>
        <dbReference type="ARBA" id="ARBA00023136"/>
    </source>
</evidence>
<comment type="subcellular location">
    <subcellularLocation>
        <location evidence="1 7">Cell membrane</location>
        <topology evidence="1 7">Multi-pass membrane protein</topology>
    </subcellularLocation>
</comment>
<evidence type="ECO:0000259" key="8">
    <source>
        <dbReference type="PROSITE" id="PS50928"/>
    </source>
</evidence>
<dbReference type="Gene3D" id="1.10.3720.10">
    <property type="entry name" value="MetI-like"/>
    <property type="match status" value="1"/>
</dbReference>
<evidence type="ECO:0000256" key="3">
    <source>
        <dbReference type="ARBA" id="ARBA00022475"/>
    </source>
</evidence>
<keyword evidence="5 7" id="KW-1133">Transmembrane helix</keyword>
<evidence type="ECO:0000256" key="5">
    <source>
        <dbReference type="ARBA" id="ARBA00022989"/>
    </source>
</evidence>
<feature type="transmembrane region" description="Helical" evidence="7">
    <location>
        <begin position="74"/>
        <end position="93"/>
    </location>
</feature>
<dbReference type="InterPro" id="IPR000515">
    <property type="entry name" value="MetI-like"/>
</dbReference>
<comment type="similarity">
    <text evidence="7">Belongs to the binding-protein-dependent transport system permease family.</text>
</comment>
<keyword evidence="3" id="KW-1003">Cell membrane</keyword>
<dbReference type="InterPro" id="IPR035906">
    <property type="entry name" value="MetI-like_sf"/>
</dbReference>
<dbReference type="PANTHER" id="PTHR43005">
    <property type="entry name" value="BLR7065 PROTEIN"/>
    <property type="match status" value="1"/>
</dbReference>
<dbReference type="CDD" id="cd06261">
    <property type="entry name" value="TM_PBP2"/>
    <property type="match status" value="1"/>
</dbReference>
<keyword evidence="2 7" id="KW-0813">Transport</keyword>
<feature type="transmembrane region" description="Helical" evidence="7">
    <location>
        <begin position="159"/>
        <end position="187"/>
    </location>
</feature>
<keyword evidence="10" id="KW-1185">Reference proteome</keyword>
<dbReference type="RefSeq" id="WP_208848305.1">
    <property type="nucleotide sequence ID" value="NZ_JAGGDJ010000009.1"/>
</dbReference>
<evidence type="ECO:0000313" key="9">
    <source>
        <dbReference type="EMBL" id="MBO7745361.1"/>
    </source>
</evidence>
<feature type="transmembrane region" description="Helical" evidence="7">
    <location>
        <begin position="105"/>
        <end position="128"/>
    </location>
</feature>
<protein>
    <submittedName>
        <fullName evidence="9">Sugar ABC transporter permease</fullName>
    </submittedName>
</protein>
<name>A0ABS3WB32_9BACL</name>
<dbReference type="SUPFAM" id="SSF161098">
    <property type="entry name" value="MetI-like"/>
    <property type="match status" value="1"/>
</dbReference>
<sequence>MKRSAREELSAYLFLGPFLILFALFIIIPVGAAIVLSFTYFNTVQRPSFIGLQNYVNLLTQDSEFMMYVLPNTIKFALLVGPGGYLLSFWLAWLLSQVSRKPRTVLALVLYSPSMTAGVAMTVIWLTLFSGDSAGYLNATLLKLGVIHQPIQWTQSPHYLMPIMVIVTLWNSMGVGFLAMLAGILNINKEMYEAGYIDGIRSRLQEVWYITIPSMKPQMLFGAVMAVVGTFQAGEIGVQLSGTNPTPQYSGQLLINHIADYGFIRYDMGYASAVSVVLLLIIYGFSKLAWRLFGEKD</sequence>
<evidence type="ECO:0000313" key="10">
    <source>
        <dbReference type="Proteomes" id="UP000670947"/>
    </source>
</evidence>
<organism evidence="9 10">
    <name type="scientific">Paenibacillus artemisiicola</name>
    <dbReference type="NCBI Taxonomy" id="1172618"/>
    <lineage>
        <taxon>Bacteria</taxon>
        <taxon>Bacillati</taxon>
        <taxon>Bacillota</taxon>
        <taxon>Bacilli</taxon>
        <taxon>Bacillales</taxon>
        <taxon>Paenibacillaceae</taxon>
        <taxon>Paenibacillus</taxon>
    </lineage>
</organism>
<evidence type="ECO:0000256" key="4">
    <source>
        <dbReference type="ARBA" id="ARBA00022692"/>
    </source>
</evidence>
<reference evidence="9 10" key="1">
    <citation type="submission" date="2021-03" db="EMBL/GenBank/DDBJ databases">
        <title>Paenibacillus artemisicola MWE-103 whole genome sequence.</title>
        <authorList>
            <person name="Ham Y.J."/>
        </authorList>
    </citation>
    <scope>NUCLEOTIDE SEQUENCE [LARGE SCALE GENOMIC DNA]</scope>
    <source>
        <strain evidence="9 10">MWE-103</strain>
    </source>
</reference>
<feature type="transmembrane region" description="Helical" evidence="7">
    <location>
        <begin position="12"/>
        <end position="41"/>
    </location>
</feature>
<dbReference type="Proteomes" id="UP000670947">
    <property type="component" value="Unassembled WGS sequence"/>
</dbReference>
<dbReference type="PROSITE" id="PS50928">
    <property type="entry name" value="ABC_TM1"/>
    <property type="match status" value="1"/>
</dbReference>
<evidence type="ECO:0000256" key="2">
    <source>
        <dbReference type="ARBA" id="ARBA00022448"/>
    </source>
</evidence>
<feature type="domain" description="ABC transmembrane type-1" evidence="8">
    <location>
        <begin position="70"/>
        <end position="289"/>
    </location>
</feature>
<feature type="transmembrane region" description="Helical" evidence="7">
    <location>
        <begin position="270"/>
        <end position="290"/>
    </location>
</feature>
<evidence type="ECO:0000256" key="1">
    <source>
        <dbReference type="ARBA" id="ARBA00004651"/>
    </source>
</evidence>
<proteinExistence type="inferred from homology"/>
<feature type="transmembrane region" description="Helical" evidence="7">
    <location>
        <begin position="207"/>
        <end position="231"/>
    </location>
</feature>
<dbReference type="PANTHER" id="PTHR43005:SF1">
    <property type="entry name" value="SPERMIDINE_PUTRESCINE TRANSPORT SYSTEM PERMEASE PROTEIN"/>
    <property type="match status" value="1"/>
</dbReference>
<accession>A0ABS3WB32</accession>
<dbReference type="Pfam" id="PF00528">
    <property type="entry name" value="BPD_transp_1"/>
    <property type="match status" value="1"/>
</dbReference>
<dbReference type="EMBL" id="JAGGDJ010000009">
    <property type="protein sequence ID" value="MBO7745361.1"/>
    <property type="molecule type" value="Genomic_DNA"/>
</dbReference>
<evidence type="ECO:0000256" key="7">
    <source>
        <dbReference type="RuleBase" id="RU363032"/>
    </source>
</evidence>
<keyword evidence="4 7" id="KW-0812">Transmembrane</keyword>
<comment type="caution">
    <text evidence="9">The sequence shown here is derived from an EMBL/GenBank/DDBJ whole genome shotgun (WGS) entry which is preliminary data.</text>
</comment>
<gene>
    <name evidence="9" type="ORF">I8J29_14205</name>
</gene>
<keyword evidence="6 7" id="KW-0472">Membrane</keyword>